<dbReference type="PANTHER" id="PTHR47169">
    <property type="entry name" value="OS01G0541250 PROTEIN"/>
    <property type="match status" value="1"/>
</dbReference>
<dbReference type="EMBL" id="GBRH01177989">
    <property type="protein sequence ID" value="JAE19907.1"/>
    <property type="molecule type" value="Transcribed_RNA"/>
</dbReference>
<keyword evidence="1" id="KW-1133">Transmembrane helix</keyword>
<proteinExistence type="predicted"/>
<protein>
    <submittedName>
        <fullName evidence="2">Uncharacterized protein</fullName>
    </submittedName>
</protein>
<dbReference type="AlphaFoldDB" id="A0A0A9G5Y1"/>
<sequence length="89" mass="10332">MLLEEEDPLRTVQNKNSIDKVMLLAAVARPRYDNQANCYFDGKLGIWPFVRKVKSLQILLLQVMFVYKHMVILTIVCFSFIGADTREQP</sequence>
<name>A0A0A9G5Y1_ARUDO</name>
<keyword evidence="1" id="KW-0812">Transmembrane</keyword>
<evidence type="ECO:0000313" key="2">
    <source>
        <dbReference type="EMBL" id="JAE19907.1"/>
    </source>
</evidence>
<feature type="transmembrane region" description="Helical" evidence="1">
    <location>
        <begin position="58"/>
        <end position="81"/>
    </location>
</feature>
<keyword evidence="1" id="KW-0472">Membrane</keyword>
<organism evidence="2">
    <name type="scientific">Arundo donax</name>
    <name type="common">Giant reed</name>
    <name type="synonym">Donax arundinaceus</name>
    <dbReference type="NCBI Taxonomy" id="35708"/>
    <lineage>
        <taxon>Eukaryota</taxon>
        <taxon>Viridiplantae</taxon>
        <taxon>Streptophyta</taxon>
        <taxon>Embryophyta</taxon>
        <taxon>Tracheophyta</taxon>
        <taxon>Spermatophyta</taxon>
        <taxon>Magnoliopsida</taxon>
        <taxon>Liliopsida</taxon>
        <taxon>Poales</taxon>
        <taxon>Poaceae</taxon>
        <taxon>PACMAD clade</taxon>
        <taxon>Arundinoideae</taxon>
        <taxon>Arundineae</taxon>
        <taxon>Arundo</taxon>
    </lineage>
</organism>
<dbReference type="PANTHER" id="PTHR47169:SF2">
    <property type="entry name" value="OS01G0541250 PROTEIN"/>
    <property type="match status" value="1"/>
</dbReference>
<reference evidence="2" key="1">
    <citation type="submission" date="2014-09" db="EMBL/GenBank/DDBJ databases">
        <authorList>
            <person name="Magalhaes I.L.F."/>
            <person name="Oliveira U."/>
            <person name="Santos F.R."/>
            <person name="Vidigal T.H.D.A."/>
            <person name="Brescovit A.D."/>
            <person name="Santos A.J."/>
        </authorList>
    </citation>
    <scope>NUCLEOTIDE SEQUENCE</scope>
    <source>
        <tissue evidence="2">Shoot tissue taken approximately 20 cm above the soil surface</tissue>
    </source>
</reference>
<accession>A0A0A9G5Y1</accession>
<evidence type="ECO:0000256" key="1">
    <source>
        <dbReference type="SAM" id="Phobius"/>
    </source>
</evidence>
<reference evidence="2" key="2">
    <citation type="journal article" date="2015" name="Data Brief">
        <title>Shoot transcriptome of the giant reed, Arundo donax.</title>
        <authorList>
            <person name="Barrero R.A."/>
            <person name="Guerrero F.D."/>
            <person name="Moolhuijzen P."/>
            <person name="Goolsby J.A."/>
            <person name="Tidwell J."/>
            <person name="Bellgard S.E."/>
            <person name="Bellgard M.I."/>
        </authorList>
    </citation>
    <scope>NUCLEOTIDE SEQUENCE</scope>
    <source>
        <tissue evidence="2">Shoot tissue taken approximately 20 cm above the soil surface</tissue>
    </source>
</reference>